<dbReference type="OMA" id="PLDIEWD"/>
<evidence type="ECO:0000256" key="6">
    <source>
        <dbReference type="ARBA" id="ARBA00022741"/>
    </source>
</evidence>
<feature type="transmembrane region" description="Helical" evidence="11">
    <location>
        <begin position="48"/>
        <end position="69"/>
    </location>
</feature>
<keyword evidence="11" id="KW-0812">Transmembrane</keyword>
<evidence type="ECO:0000256" key="9">
    <source>
        <dbReference type="ARBA" id="ARBA00023012"/>
    </source>
</evidence>
<dbReference type="InterPro" id="IPR003660">
    <property type="entry name" value="HAMP_dom"/>
</dbReference>
<evidence type="ECO:0000313" key="15">
    <source>
        <dbReference type="Proteomes" id="UP000732377"/>
    </source>
</evidence>
<keyword evidence="7 14" id="KW-0418">Kinase</keyword>
<reference evidence="14" key="1">
    <citation type="submission" date="2017-11" db="EMBL/GenBank/DDBJ databases">
        <title>Three new genomes from thermophilic consortium.</title>
        <authorList>
            <person name="Quaggio R."/>
            <person name="Amgarten D."/>
            <person name="Setubal J.C."/>
        </authorList>
    </citation>
    <scope>NUCLEOTIDE SEQUENCE</scope>
    <source>
        <strain evidence="14">ZCTH01-B2</strain>
    </source>
</reference>
<feature type="coiled-coil region" evidence="10">
    <location>
        <begin position="115"/>
        <end position="150"/>
    </location>
</feature>
<evidence type="ECO:0000256" key="8">
    <source>
        <dbReference type="ARBA" id="ARBA00022840"/>
    </source>
</evidence>
<evidence type="ECO:0000313" key="14">
    <source>
        <dbReference type="EMBL" id="MBY6274999.1"/>
    </source>
</evidence>
<dbReference type="PANTHER" id="PTHR24421:SF10">
    <property type="entry name" value="NITRATE_NITRITE SENSOR PROTEIN NARQ"/>
    <property type="match status" value="1"/>
</dbReference>
<dbReference type="GO" id="GO:0046983">
    <property type="term" value="F:protein dimerization activity"/>
    <property type="evidence" value="ECO:0007669"/>
    <property type="project" value="InterPro"/>
</dbReference>
<dbReference type="InterPro" id="IPR036890">
    <property type="entry name" value="HATPase_C_sf"/>
</dbReference>
<dbReference type="PROSITE" id="PS50885">
    <property type="entry name" value="HAMP"/>
    <property type="match status" value="1"/>
</dbReference>
<evidence type="ECO:0000256" key="11">
    <source>
        <dbReference type="SAM" id="Phobius"/>
    </source>
</evidence>
<dbReference type="Gene3D" id="1.20.5.1930">
    <property type="match status" value="1"/>
</dbReference>
<evidence type="ECO:0000256" key="10">
    <source>
        <dbReference type="SAM" id="Coils"/>
    </source>
</evidence>
<dbReference type="Gene3D" id="3.30.565.10">
    <property type="entry name" value="Histidine kinase-like ATPase, C-terminal domain"/>
    <property type="match status" value="1"/>
</dbReference>
<dbReference type="SUPFAM" id="SSF158472">
    <property type="entry name" value="HAMP domain-like"/>
    <property type="match status" value="1"/>
</dbReference>
<dbReference type="GO" id="GO:0016020">
    <property type="term" value="C:membrane"/>
    <property type="evidence" value="ECO:0007669"/>
    <property type="project" value="UniProtKB-SubCell"/>
</dbReference>
<feature type="domain" description="HAMP" evidence="13">
    <location>
        <begin position="70"/>
        <end position="123"/>
    </location>
</feature>
<evidence type="ECO:0000256" key="7">
    <source>
        <dbReference type="ARBA" id="ARBA00022777"/>
    </source>
</evidence>
<dbReference type="SMART" id="SM00387">
    <property type="entry name" value="HATPase_c"/>
    <property type="match status" value="1"/>
</dbReference>
<dbReference type="InterPro" id="IPR003594">
    <property type="entry name" value="HATPase_dom"/>
</dbReference>
<keyword evidence="10" id="KW-0175">Coiled coil</keyword>
<keyword evidence="11" id="KW-1133">Transmembrane helix</keyword>
<evidence type="ECO:0000256" key="5">
    <source>
        <dbReference type="ARBA" id="ARBA00022679"/>
    </source>
</evidence>
<proteinExistence type="predicted"/>
<keyword evidence="9" id="KW-0902">Two-component regulatory system</keyword>
<keyword evidence="4" id="KW-0597">Phosphoprotein</keyword>
<evidence type="ECO:0000256" key="1">
    <source>
        <dbReference type="ARBA" id="ARBA00000085"/>
    </source>
</evidence>
<dbReference type="EMBL" id="PIUK01000009">
    <property type="protein sequence ID" value="MBY6274999.1"/>
    <property type="molecule type" value="Genomic_DNA"/>
</dbReference>
<dbReference type="Pfam" id="PF07730">
    <property type="entry name" value="HisKA_3"/>
    <property type="match status" value="1"/>
</dbReference>
<dbReference type="InterPro" id="IPR050482">
    <property type="entry name" value="Sensor_HK_TwoCompSys"/>
</dbReference>
<dbReference type="AlphaFoldDB" id="A0A953LHI9"/>
<dbReference type="InterPro" id="IPR005467">
    <property type="entry name" value="His_kinase_dom"/>
</dbReference>
<dbReference type="EC" id="2.7.13.3" evidence="3"/>
<comment type="subcellular location">
    <subcellularLocation>
        <location evidence="2">Membrane</location>
    </subcellularLocation>
</comment>
<comment type="caution">
    <text evidence="14">The sequence shown here is derived from an EMBL/GenBank/DDBJ whole genome shotgun (WGS) entry which is preliminary data.</text>
</comment>
<evidence type="ECO:0000256" key="3">
    <source>
        <dbReference type="ARBA" id="ARBA00012438"/>
    </source>
</evidence>
<dbReference type="InterPro" id="IPR011712">
    <property type="entry name" value="Sig_transdc_His_kin_sub3_dim/P"/>
</dbReference>
<feature type="transmembrane region" description="Helical" evidence="11">
    <location>
        <begin position="12"/>
        <end position="36"/>
    </location>
</feature>
<evidence type="ECO:0000256" key="2">
    <source>
        <dbReference type="ARBA" id="ARBA00004370"/>
    </source>
</evidence>
<dbReference type="PROSITE" id="PS50109">
    <property type="entry name" value="HIS_KIN"/>
    <property type="match status" value="1"/>
</dbReference>
<dbReference type="Gene3D" id="6.10.340.10">
    <property type="match status" value="1"/>
</dbReference>
<dbReference type="RefSeq" id="WP_011195052.1">
    <property type="nucleotide sequence ID" value="NZ_JACSIR010000139.1"/>
</dbReference>
<dbReference type="CDD" id="cd06225">
    <property type="entry name" value="HAMP"/>
    <property type="match status" value="1"/>
</dbReference>
<dbReference type="GO" id="GO:0000155">
    <property type="term" value="F:phosphorelay sensor kinase activity"/>
    <property type="evidence" value="ECO:0007669"/>
    <property type="project" value="InterPro"/>
</dbReference>
<keyword evidence="5" id="KW-0808">Transferase</keyword>
<dbReference type="Pfam" id="PF02518">
    <property type="entry name" value="HATPase_c"/>
    <property type="match status" value="1"/>
</dbReference>
<keyword evidence="6" id="KW-0547">Nucleotide-binding</keyword>
<evidence type="ECO:0000256" key="4">
    <source>
        <dbReference type="ARBA" id="ARBA00022553"/>
    </source>
</evidence>
<name>A0A953LHI9_SYMTR</name>
<feature type="domain" description="Histidine kinase" evidence="12">
    <location>
        <begin position="248"/>
        <end position="341"/>
    </location>
</feature>
<keyword evidence="8" id="KW-0067">ATP-binding</keyword>
<organism evidence="14 15">
    <name type="scientific">Symbiobacterium thermophilum</name>
    <dbReference type="NCBI Taxonomy" id="2734"/>
    <lineage>
        <taxon>Bacteria</taxon>
        <taxon>Bacillati</taxon>
        <taxon>Bacillota</taxon>
        <taxon>Clostridia</taxon>
        <taxon>Eubacteriales</taxon>
        <taxon>Symbiobacteriaceae</taxon>
        <taxon>Symbiobacterium</taxon>
    </lineage>
</organism>
<dbReference type="SUPFAM" id="SSF55874">
    <property type="entry name" value="ATPase domain of HSP90 chaperone/DNA topoisomerase II/histidine kinase"/>
    <property type="match status" value="1"/>
</dbReference>
<protein>
    <recommendedName>
        <fullName evidence="3">histidine kinase</fullName>
        <ecNumber evidence="3">2.7.13.3</ecNumber>
    </recommendedName>
</protein>
<sequence>MRLLSYLHSRTSLFTKVLVANAAIAVIGATCAVLIATHFWNSQEHAPIWEFGLIAVGLVVSLGVNYALLRVAFRPLFTLHATLDRVRRGDFSARVPMVPGDPDIARVSEMANLMLDRLAEHRQAVAAQILRAQEEERKRIARELHDETAQSLTSIVVNLEAIERQAVGSGVDEALCERLHLTKEVAQRTLDETRRLMMDLRPSVLDDLGLVPALRWFINHRVLPAGLEADFQVSGLTERLPEELETALFRIMQEAITNVVKHAKAKTVLVRLHREHGEITGLVVDDGQGFHVVHTVGQPVRDRGLGLFGMQERAALVGGKVVVESAPGRGTTVRVTVPDRRGGDVR</sequence>
<dbReference type="PANTHER" id="PTHR24421">
    <property type="entry name" value="NITRATE/NITRITE SENSOR PROTEIN NARX-RELATED"/>
    <property type="match status" value="1"/>
</dbReference>
<comment type="catalytic activity">
    <reaction evidence="1">
        <text>ATP + protein L-histidine = ADP + protein N-phospho-L-histidine.</text>
        <dbReference type="EC" id="2.7.13.3"/>
    </reaction>
</comment>
<dbReference type="GO" id="GO:0005524">
    <property type="term" value="F:ATP binding"/>
    <property type="evidence" value="ECO:0007669"/>
    <property type="project" value="UniProtKB-KW"/>
</dbReference>
<accession>A0A953LHI9</accession>
<dbReference type="Proteomes" id="UP000732377">
    <property type="component" value="Unassembled WGS sequence"/>
</dbReference>
<keyword evidence="11" id="KW-0472">Membrane</keyword>
<evidence type="ECO:0000259" key="13">
    <source>
        <dbReference type="PROSITE" id="PS50885"/>
    </source>
</evidence>
<evidence type="ECO:0000259" key="12">
    <source>
        <dbReference type="PROSITE" id="PS50109"/>
    </source>
</evidence>
<dbReference type="CDD" id="cd16917">
    <property type="entry name" value="HATPase_UhpB-NarQ-NarX-like"/>
    <property type="match status" value="1"/>
</dbReference>
<gene>
    <name evidence="14" type="ORF">CWE10_02085</name>
</gene>